<dbReference type="RefSeq" id="WP_201637837.1">
    <property type="nucleotide sequence ID" value="NZ_JAEQNB010000007.1"/>
</dbReference>
<keyword evidence="3" id="KW-1185">Reference proteome</keyword>
<evidence type="ECO:0000313" key="2">
    <source>
        <dbReference type="EMBL" id="MBL0388833.1"/>
    </source>
</evidence>
<organism evidence="2 3">
    <name type="scientific">Tumebacillus amylolyticus</name>
    <dbReference type="NCBI Taxonomy" id="2801339"/>
    <lineage>
        <taxon>Bacteria</taxon>
        <taxon>Bacillati</taxon>
        <taxon>Bacillota</taxon>
        <taxon>Bacilli</taxon>
        <taxon>Bacillales</taxon>
        <taxon>Alicyclobacillaceae</taxon>
        <taxon>Tumebacillus</taxon>
    </lineage>
</organism>
<keyword evidence="1" id="KW-0472">Membrane</keyword>
<keyword evidence="1" id="KW-0812">Transmembrane</keyword>
<protein>
    <submittedName>
        <fullName evidence="2">Uncharacterized protein</fullName>
    </submittedName>
</protein>
<evidence type="ECO:0000313" key="3">
    <source>
        <dbReference type="Proteomes" id="UP000602284"/>
    </source>
</evidence>
<evidence type="ECO:0000256" key="1">
    <source>
        <dbReference type="SAM" id="Phobius"/>
    </source>
</evidence>
<dbReference type="Proteomes" id="UP000602284">
    <property type="component" value="Unassembled WGS sequence"/>
</dbReference>
<gene>
    <name evidence="2" type="ORF">JJB07_19710</name>
</gene>
<keyword evidence="1" id="KW-1133">Transmembrane helix</keyword>
<feature type="transmembrane region" description="Helical" evidence="1">
    <location>
        <begin position="37"/>
        <end position="53"/>
    </location>
</feature>
<accession>A0ABS1JF09</accession>
<feature type="transmembrane region" description="Helical" evidence="1">
    <location>
        <begin position="12"/>
        <end position="31"/>
    </location>
</feature>
<reference evidence="2 3" key="1">
    <citation type="submission" date="2021-01" db="EMBL/GenBank/DDBJ databases">
        <title>Tumebacillus sp. strain ITR2 16S ribosomal RNA gene Genome sequencing and assembly.</title>
        <authorList>
            <person name="Kang M."/>
        </authorList>
    </citation>
    <scope>NUCLEOTIDE SEQUENCE [LARGE SCALE GENOMIC DNA]</scope>
    <source>
        <strain evidence="2 3">ITR2</strain>
    </source>
</reference>
<name>A0ABS1JF09_9BACL</name>
<dbReference type="EMBL" id="JAEQNB010000007">
    <property type="protein sequence ID" value="MBL0388833.1"/>
    <property type="molecule type" value="Genomic_DNA"/>
</dbReference>
<proteinExistence type="predicted"/>
<comment type="caution">
    <text evidence="2">The sequence shown here is derived from an EMBL/GenBank/DDBJ whole genome shotgun (WGS) entry which is preliminary data.</text>
</comment>
<sequence length="55" mass="6095">MGYRTRGWKITAKRSSGVILASAGLFVVARFLPPEMWVASLGVVLVWVGWVLFKS</sequence>